<dbReference type="InterPro" id="IPR009011">
    <property type="entry name" value="Man6P_isomerase_rcpt-bd_dom_sf"/>
</dbReference>
<evidence type="ECO:0000256" key="8">
    <source>
        <dbReference type="SAM" id="MobiDB-lite"/>
    </source>
</evidence>
<comment type="function">
    <text evidence="5">Probable lectin that binds selectively to improperly folded lumenal proteins. May function in endoplasmic reticulum quality control and endoplasmic reticulum-associated degradation (ERAD) of both non-glycosylated proteins and glycoproteins.</text>
</comment>
<keyword evidence="10" id="KW-0430">Lectin</keyword>
<evidence type="ECO:0000259" key="9">
    <source>
        <dbReference type="PROSITE" id="PS51914"/>
    </source>
</evidence>
<feature type="region of interest" description="Disordered" evidence="8">
    <location>
        <begin position="332"/>
        <end position="358"/>
    </location>
</feature>
<dbReference type="EMBL" id="GGYP01007738">
    <property type="protein sequence ID" value="MDE52509.1"/>
    <property type="molecule type" value="Transcribed_RNA"/>
</dbReference>
<dbReference type="InterPro" id="IPR045149">
    <property type="entry name" value="OS-9-like"/>
</dbReference>
<sequence>MILLESFHHSFATGNLNDNTTTQVYNAQYPIKRKPMLYSHHYNKHQSNKHLLSIILGVIFCANTIYCLLIDDSYDYKGYDNKNHLGGDLDLYKITWQGSIESSSNLLDSINQNQDDPKASRLFQIATKDDEHYVCLDPPLNNKNELNFDTSARNSSSEKSKSPIQLLEPLLRGNSCSYKFDLFWIYELCHGKFLRQYHEENAKYKAKVTQEYYLGKMDHDQIKLHEEEYDREVAQAERMGQSRPTILVNGVYKPYVVVNMTGGTKCDLTKRNRVARIVYVCNEEPSLELYSIKEISTCEYEAIVLSPHLCQHKDFKIDTATQHEIKCYSLNNSPKQPKRIKDFHNEDEEERPRGEKFGQKRRGVAYLQGRTLIIDADLLLS</sequence>
<dbReference type="Gene3D" id="2.70.130.10">
    <property type="entry name" value="Mannose-6-phosphate receptor binding domain"/>
    <property type="match status" value="1"/>
</dbReference>
<dbReference type="AlphaFoldDB" id="A0A6G1SQ53"/>
<evidence type="ECO:0000256" key="3">
    <source>
        <dbReference type="ARBA" id="ARBA00022824"/>
    </source>
</evidence>
<evidence type="ECO:0000256" key="5">
    <source>
        <dbReference type="ARBA" id="ARBA00037585"/>
    </source>
</evidence>
<comment type="subcellular location">
    <subcellularLocation>
        <location evidence="1">Endoplasmic reticulum</location>
    </subcellularLocation>
</comment>
<dbReference type="InterPro" id="IPR044865">
    <property type="entry name" value="MRH_dom"/>
</dbReference>
<accession>A0A6G1SQ53</accession>
<evidence type="ECO:0000256" key="4">
    <source>
        <dbReference type="ARBA" id="ARBA00023157"/>
    </source>
</evidence>
<evidence type="ECO:0000256" key="2">
    <source>
        <dbReference type="ARBA" id="ARBA00022729"/>
    </source>
</evidence>
<dbReference type="Pfam" id="PF07915">
    <property type="entry name" value="PRKCSH"/>
    <property type="match status" value="1"/>
</dbReference>
<name>A0A6G1SQ53_9ACAR</name>
<dbReference type="GO" id="GO:0030970">
    <property type="term" value="P:retrograde protein transport, ER to cytosol"/>
    <property type="evidence" value="ECO:0007669"/>
    <property type="project" value="TreeGrafter"/>
</dbReference>
<dbReference type="PANTHER" id="PTHR15414:SF0">
    <property type="entry name" value="ENDOPLASMIC RETICULUM LECTIN 1"/>
    <property type="match status" value="1"/>
</dbReference>
<keyword evidence="3" id="KW-0256">Endoplasmic reticulum</keyword>
<keyword evidence="2" id="KW-0732">Signal</keyword>
<dbReference type="SUPFAM" id="SSF50911">
    <property type="entry name" value="Mannose 6-phosphate receptor domain"/>
    <property type="match status" value="1"/>
</dbReference>
<dbReference type="GO" id="GO:0030246">
    <property type="term" value="F:carbohydrate binding"/>
    <property type="evidence" value="ECO:0007669"/>
    <property type="project" value="UniProtKB-KW"/>
</dbReference>
<proteinExistence type="predicted"/>
<evidence type="ECO:0000256" key="6">
    <source>
        <dbReference type="ARBA" id="ARBA00041108"/>
    </source>
</evidence>
<keyword evidence="4" id="KW-1015">Disulfide bond</keyword>
<feature type="compositionally biased region" description="Basic and acidic residues" evidence="8">
    <location>
        <begin position="339"/>
        <end position="358"/>
    </location>
</feature>
<dbReference type="PANTHER" id="PTHR15414">
    <property type="entry name" value="OS-9-RELATED"/>
    <property type="match status" value="1"/>
</dbReference>
<evidence type="ECO:0000256" key="7">
    <source>
        <dbReference type="ARBA" id="ARBA00041661"/>
    </source>
</evidence>
<dbReference type="GO" id="GO:0030968">
    <property type="term" value="P:endoplasmic reticulum unfolded protein response"/>
    <property type="evidence" value="ECO:0007669"/>
    <property type="project" value="InterPro"/>
</dbReference>
<organism evidence="10">
    <name type="scientific">Aceria tosichella</name>
    <name type="common">wheat curl mite</name>
    <dbReference type="NCBI Taxonomy" id="561515"/>
    <lineage>
        <taxon>Eukaryota</taxon>
        <taxon>Metazoa</taxon>
        <taxon>Ecdysozoa</taxon>
        <taxon>Arthropoda</taxon>
        <taxon>Chelicerata</taxon>
        <taxon>Arachnida</taxon>
        <taxon>Acari</taxon>
        <taxon>Acariformes</taxon>
        <taxon>Trombidiformes</taxon>
        <taxon>Prostigmata</taxon>
        <taxon>Eupodina</taxon>
        <taxon>Eriophyoidea</taxon>
        <taxon>Eriophyidae</taxon>
        <taxon>Eriophyinae</taxon>
        <taxon>Aceriini</taxon>
        <taxon>Aceria</taxon>
    </lineage>
</organism>
<dbReference type="GO" id="GO:0005788">
    <property type="term" value="C:endoplasmic reticulum lumen"/>
    <property type="evidence" value="ECO:0007669"/>
    <property type="project" value="TreeGrafter"/>
</dbReference>
<feature type="domain" description="MRH" evidence="9">
    <location>
        <begin position="174"/>
        <end position="312"/>
    </location>
</feature>
<protein>
    <recommendedName>
        <fullName evidence="6">Endoplasmic reticulum lectin 1</fullName>
    </recommendedName>
    <alternativeName>
        <fullName evidence="7">ER lectin</fullName>
    </alternativeName>
</protein>
<reference evidence="10" key="1">
    <citation type="submission" date="2018-10" db="EMBL/GenBank/DDBJ databases">
        <title>Transcriptome assembly of Aceria tosichella (Wheat curl mite) Type 2.</title>
        <authorList>
            <person name="Scully E.D."/>
            <person name="Geib S.M."/>
            <person name="Palmer N.A."/>
            <person name="Gupta A.K."/>
            <person name="Sarath G."/>
            <person name="Tatineni S."/>
        </authorList>
    </citation>
    <scope>NUCLEOTIDE SEQUENCE</scope>
    <source>
        <strain evidence="10">LincolnNE</strain>
    </source>
</reference>
<gene>
    <name evidence="10" type="primary">erlec1</name>
    <name evidence="10" type="ORF">g.3855</name>
</gene>
<dbReference type="PROSITE" id="PS51914">
    <property type="entry name" value="MRH"/>
    <property type="match status" value="1"/>
</dbReference>
<evidence type="ECO:0000313" key="10">
    <source>
        <dbReference type="EMBL" id="MDE52509.1"/>
    </source>
</evidence>
<evidence type="ECO:0000256" key="1">
    <source>
        <dbReference type="ARBA" id="ARBA00004240"/>
    </source>
</evidence>
<dbReference type="InterPro" id="IPR012913">
    <property type="entry name" value="OS9-like_dom"/>
</dbReference>